<dbReference type="PANTHER" id="PTHR46227:SF2">
    <property type="entry name" value="FI03335P"/>
    <property type="match status" value="1"/>
</dbReference>
<dbReference type="PROSITE" id="PS50106">
    <property type="entry name" value="PDZ"/>
    <property type="match status" value="2"/>
</dbReference>
<comment type="subcellular location">
    <subcellularLocation>
        <location evidence="1">Cytoplasm</location>
    </subcellularLocation>
</comment>
<evidence type="ECO:0000259" key="4">
    <source>
        <dbReference type="PROSITE" id="PS50106"/>
    </source>
</evidence>
<evidence type="ECO:0000256" key="2">
    <source>
        <dbReference type="ARBA" id="ARBA00022490"/>
    </source>
</evidence>
<dbReference type="SUPFAM" id="SSF50156">
    <property type="entry name" value="PDZ domain-like"/>
    <property type="match status" value="2"/>
</dbReference>
<dbReference type="InterPro" id="IPR036034">
    <property type="entry name" value="PDZ_sf"/>
</dbReference>
<dbReference type="AlphaFoldDB" id="A0A7R9G4W8"/>
<feature type="domain" description="PDZ" evidence="4">
    <location>
        <begin position="1"/>
        <end position="37"/>
    </location>
</feature>
<dbReference type="GO" id="GO:0098887">
    <property type="term" value="P:neurotransmitter receptor transport, endosome to postsynaptic membrane"/>
    <property type="evidence" value="ECO:0007669"/>
    <property type="project" value="TreeGrafter"/>
</dbReference>
<keyword evidence="3" id="KW-0677">Repeat</keyword>
<feature type="domain" description="PDZ" evidence="4">
    <location>
        <begin position="64"/>
        <end position="135"/>
    </location>
</feature>
<dbReference type="GO" id="GO:0005737">
    <property type="term" value="C:cytoplasm"/>
    <property type="evidence" value="ECO:0007669"/>
    <property type="project" value="UniProtKB-SubCell"/>
</dbReference>
<organism evidence="5">
    <name type="scientific">Timema shepardi</name>
    <name type="common">Walking stick</name>
    <dbReference type="NCBI Taxonomy" id="629360"/>
    <lineage>
        <taxon>Eukaryota</taxon>
        <taxon>Metazoa</taxon>
        <taxon>Ecdysozoa</taxon>
        <taxon>Arthropoda</taxon>
        <taxon>Hexapoda</taxon>
        <taxon>Insecta</taxon>
        <taxon>Pterygota</taxon>
        <taxon>Neoptera</taxon>
        <taxon>Polyneoptera</taxon>
        <taxon>Phasmatodea</taxon>
        <taxon>Timematodea</taxon>
        <taxon>Timematoidea</taxon>
        <taxon>Timematidae</taxon>
        <taxon>Timema</taxon>
    </lineage>
</organism>
<accession>A0A7R9G4W8</accession>
<dbReference type="SMART" id="SM00228">
    <property type="entry name" value="PDZ"/>
    <property type="match status" value="2"/>
</dbReference>
<evidence type="ECO:0000256" key="1">
    <source>
        <dbReference type="ARBA" id="ARBA00004496"/>
    </source>
</evidence>
<dbReference type="Pfam" id="PF00595">
    <property type="entry name" value="PDZ"/>
    <property type="match status" value="2"/>
</dbReference>
<dbReference type="EMBL" id="OC005989">
    <property type="protein sequence ID" value="CAD7265809.1"/>
    <property type="molecule type" value="Genomic_DNA"/>
</dbReference>
<dbReference type="InterPro" id="IPR001478">
    <property type="entry name" value="PDZ"/>
</dbReference>
<gene>
    <name evidence="5" type="ORF">TSIB3V08_LOCUS9839</name>
</gene>
<keyword evidence="2" id="KW-0963">Cytoplasm</keyword>
<name>A0A7R9G4W8_TIMSH</name>
<evidence type="ECO:0000313" key="5">
    <source>
        <dbReference type="EMBL" id="CAD7265809.1"/>
    </source>
</evidence>
<evidence type="ECO:0000256" key="3">
    <source>
        <dbReference type="ARBA" id="ARBA00022737"/>
    </source>
</evidence>
<sequence length="500" mass="53917">MKVTEGTLRSGDRLIAVNGTSLNEATLTEAQELLNNSECTTTTMTVEYDVNLLECVRSATGPLLVEIERPCDKDLGVTLAATSTGRIIIEGVIAASIAERCGALHVGDQILAVDETRVEGSGLSICEVMELLQSSTVVTLEILPLSQAYYGRRRTNSNARYHGMLGPPSPSPSGYCSLSSQHLNRHNTCLHGGTLPELQEDTTSAPAATVQLVAPDSPDLLELFTKDGICLAEIGCSTGDVAPPSEAKGSSDSVRAQPPEIDDSLRSRATVMAIGAVEGYNYILAELKLLGHLICPPETQDGMQTPLGSQEVVTAELSVLSVCGTLLQHWMLKSPYAIEELSTAARKKADYIVNKLHGIPCDSGDMNYILLESLISSATTRAETVYVKGAEKKKFLAKYTSTPIVDLEPAIIMEALDICTREAKPVKPLTITGIFNTLFPLDEVDAKRVIVGMIVKNTFTHYVQLEKCGVNCAMFNRTGWQELGSYKSVISKFFTNTQPP</sequence>
<protein>
    <recommendedName>
        <fullName evidence="4">PDZ domain-containing protein</fullName>
    </recommendedName>
</protein>
<reference evidence="5" key="1">
    <citation type="submission" date="2020-11" db="EMBL/GenBank/DDBJ databases">
        <authorList>
            <person name="Tran Van P."/>
        </authorList>
    </citation>
    <scope>NUCLEOTIDE SEQUENCE</scope>
</reference>
<proteinExistence type="predicted"/>
<dbReference type="InterPro" id="IPR043545">
    <property type="entry name" value="GRIP1/2"/>
</dbReference>
<dbReference type="Gene3D" id="2.30.42.10">
    <property type="match status" value="2"/>
</dbReference>
<dbReference type="PANTHER" id="PTHR46227">
    <property type="entry name" value="GLUTAMATE RECEPTOR-INTERACTING PROTEIN GRIP"/>
    <property type="match status" value="1"/>
</dbReference>